<feature type="domain" description="Deoxyribonuclease NucA/NucB" evidence="3">
    <location>
        <begin position="256"/>
        <end position="335"/>
    </location>
</feature>
<evidence type="ECO:0000313" key="5">
    <source>
        <dbReference type="Proteomes" id="UP000829364"/>
    </source>
</evidence>
<feature type="chain" id="PRO_5040501910" description="Deoxyribonuclease NucA/NucB domain-containing protein" evidence="2">
    <location>
        <begin position="18"/>
        <end position="357"/>
    </location>
</feature>
<feature type="signal peptide" evidence="2">
    <location>
        <begin position="1"/>
        <end position="17"/>
    </location>
</feature>
<protein>
    <recommendedName>
        <fullName evidence="3">Deoxyribonuclease NucA/NucB domain-containing protein</fullName>
    </recommendedName>
</protein>
<gene>
    <name evidence="4" type="ORF">JDV02_005559</name>
</gene>
<dbReference type="InterPro" id="IPR029476">
    <property type="entry name" value="DNase_NucA_NucB"/>
</dbReference>
<dbReference type="Pfam" id="PF14040">
    <property type="entry name" value="DNase_NucA_NucB"/>
    <property type="match status" value="1"/>
</dbReference>
<dbReference type="EMBL" id="CP086357">
    <property type="protein sequence ID" value="UNI19373.1"/>
    <property type="molecule type" value="Genomic_DNA"/>
</dbReference>
<evidence type="ECO:0000256" key="1">
    <source>
        <dbReference type="SAM" id="MobiDB-lite"/>
    </source>
</evidence>
<evidence type="ECO:0000256" key="2">
    <source>
        <dbReference type="SAM" id="SignalP"/>
    </source>
</evidence>
<dbReference type="KEGG" id="ptkz:JDV02_005559"/>
<reference evidence="4" key="1">
    <citation type="submission" date="2021-11" db="EMBL/GenBank/DDBJ databases">
        <title>Purpureocillium_takamizusanense_genome.</title>
        <authorList>
            <person name="Nguyen N.-H."/>
        </authorList>
    </citation>
    <scope>NUCLEOTIDE SEQUENCE</scope>
    <source>
        <strain evidence="4">PT3</strain>
    </source>
</reference>
<name>A0A9Q8QGC0_9HYPO</name>
<dbReference type="AlphaFoldDB" id="A0A9Q8QGC0"/>
<evidence type="ECO:0000259" key="3">
    <source>
        <dbReference type="Pfam" id="PF14040"/>
    </source>
</evidence>
<evidence type="ECO:0000313" key="4">
    <source>
        <dbReference type="EMBL" id="UNI19373.1"/>
    </source>
</evidence>
<organism evidence="4 5">
    <name type="scientific">Purpureocillium takamizusanense</name>
    <dbReference type="NCBI Taxonomy" id="2060973"/>
    <lineage>
        <taxon>Eukaryota</taxon>
        <taxon>Fungi</taxon>
        <taxon>Dikarya</taxon>
        <taxon>Ascomycota</taxon>
        <taxon>Pezizomycotina</taxon>
        <taxon>Sordariomycetes</taxon>
        <taxon>Hypocreomycetidae</taxon>
        <taxon>Hypocreales</taxon>
        <taxon>Ophiocordycipitaceae</taxon>
        <taxon>Purpureocillium</taxon>
    </lineage>
</organism>
<dbReference type="OrthoDB" id="4583946at2759"/>
<proteinExistence type="predicted"/>
<accession>A0A9Q8QGC0</accession>
<keyword evidence="2" id="KW-0732">Signal</keyword>
<keyword evidence="5" id="KW-1185">Reference proteome</keyword>
<dbReference type="GeneID" id="72067508"/>
<dbReference type="RefSeq" id="XP_047842854.1">
    <property type="nucleotide sequence ID" value="XM_047986870.1"/>
</dbReference>
<sequence length="357" mass="37009">MMHCSILLAVAAALCGASSLALDLASVPGTTGGNLSAAAPAEAELINFAAHAASELNPMRGHGIRDVRLELLGRQQCPPSHPHPCPNSRCCQAGYPICCGGGKCCSESFPVCQPTGCCPKGMTECGTVDPNFCKLPGAKCCGLGVACPVTHECCGRNCCQAPSTKCCKGSTPDKSVCCGEHEVCCDGWCCPEGSQCSKKGYCTVPRLTLGWQKNTETAALVENVCLGIRAQLAKGRPNTSPNGQIVTYAGPESGNREKTDCRSSRKPRCCAGRIVPPGQPGAGTKMTCDEYPFNSVMEGGPGAHVACVSEHANGGGGDLLTKLLRGKHKGFKFLVEVVGIDCTKVKESDVPACNPLS</sequence>
<feature type="region of interest" description="Disordered" evidence="1">
    <location>
        <begin position="236"/>
        <end position="261"/>
    </location>
</feature>
<dbReference type="Proteomes" id="UP000829364">
    <property type="component" value="Chromosome 4"/>
</dbReference>